<keyword evidence="2" id="KW-1185">Reference proteome</keyword>
<comment type="caution">
    <text evidence="1">The sequence shown here is derived from an EMBL/GenBank/DDBJ whole genome shotgun (WGS) entry which is preliminary data.</text>
</comment>
<organism evidence="1 2">
    <name type="scientific">Campylobacter ornithocola</name>
    <dbReference type="NCBI Taxonomy" id="1848766"/>
    <lineage>
        <taxon>Bacteria</taxon>
        <taxon>Pseudomonadati</taxon>
        <taxon>Campylobacterota</taxon>
        <taxon>Epsilonproteobacteria</taxon>
        <taxon>Campylobacterales</taxon>
        <taxon>Campylobacteraceae</taxon>
        <taxon>Campylobacter</taxon>
    </lineage>
</organism>
<keyword evidence="1" id="KW-0540">Nuclease</keyword>
<dbReference type="Pfam" id="PF09491">
    <property type="entry name" value="RE_AlwI"/>
    <property type="match status" value="1"/>
</dbReference>
<dbReference type="OrthoDB" id="5314016at2"/>
<dbReference type="Gene3D" id="3.40.91.50">
    <property type="match status" value="1"/>
</dbReference>
<protein>
    <submittedName>
        <fullName evidence="1">Restriction endonuclease</fullName>
    </submittedName>
</protein>
<dbReference type="AlphaFoldDB" id="A0A6M8N0Y2"/>
<keyword evidence="1" id="KW-0255">Endonuclease</keyword>
<keyword evidence="1" id="KW-0378">Hydrolase</keyword>
<dbReference type="Proteomes" id="UP000094873">
    <property type="component" value="Unassembled WGS sequence"/>
</dbReference>
<evidence type="ECO:0000313" key="2">
    <source>
        <dbReference type="Proteomes" id="UP000094873"/>
    </source>
</evidence>
<dbReference type="RefSeq" id="WP_066007623.1">
    <property type="nucleotide sequence ID" value="NZ_CP053848.1"/>
</dbReference>
<evidence type="ECO:0000313" key="1">
    <source>
        <dbReference type="EMBL" id="OCX42923.1"/>
    </source>
</evidence>
<reference evidence="1 2" key="1">
    <citation type="submission" date="2016-05" db="EMBL/GenBank/DDBJ databases">
        <authorList>
            <person name="Caceres A."/>
            <person name="Munoz I."/>
            <person name="Iraola G."/>
            <person name="Diaz-Viraque F."/>
            <person name="Greif G."/>
            <person name="Collado L."/>
        </authorList>
    </citation>
    <scope>NUCLEOTIDE SEQUENCE [LARGE SCALE GENOMIC DNA]</scope>
    <source>
        <strain evidence="1 2">WBE38</strain>
    </source>
</reference>
<dbReference type="GO" id="GO:0004519">
    <property type="term" value="F:endonuclease activity"/>
    <property type="evidence" value="ECO:0007669"/>
    <property type="project" value="UniProtKB-KW"/>
</dbReference>
<sequence>MARKNERKILSFSTTIRNPRRICEFLAILSKFENQELTHEIIMNIVKDVLKNKLYIPRAMKDILLKNNFEDKNYIFTDEELNYIIQKSPQNHKEKNFELGWESRFDTWYKLMSEFGFCYYSKNKKILISESGKILINAVYDIHNNVFKDDCDESLIGSIFLNALSKYEIGNPYKKNLNYNNPLRVLLKLLQKLKINNKSPLNIKEIPILLCWHNNNTEELYQYIIDLRNENYDLTSIHFNYSDEVIYTKCLELLESNNQKRFKFNQVIKEAVDEYIRKMRITGVISIRGNGKFIDINSDEIEKVKYIINLNSCFTGNYLDDSEANKLNFYNYMAEIDSYLITTKQISTDNTNKKIDKLKEFANIYQAESIKKELMITCSKKQSSKDDLLKLIDRPLRFEFLTAIYLTQNFSNLHVIPNYKSDDEGYPIFTASGGKADIIAFDENTESYIEVSLIQDRTQTANEMIPITRHLQEYIKNSTNNKNKFSVFIAPNIHSDVKTYAQFAKDKFKINIPYYNISDFIAKVEDSEEIIDLNDESLLI</sequence>
<gene>
    <name evidence="1" type="ORF">A7X81_06840</name>
</gene>
<dbReference type="EMBL" id="LXSU01000085">
    <property type="protein sequence ID" value="OCX42923.1"/>
    <property type="molecule type" value="Genomic_DNA"/>
</dbReference>
<accession>A0A6M8N0Y2</accession>
<name>A0A6M8N0Y2_9BACT</name>
<dbReference type="REBASE" id="389327">
    <property type="entry name" value="Cor29815ORF1652P"/>
</dbReference>
<dbReference type="InterPro" id="IPR018573">
    <property type="entry name" value="Restrct_endonuc_II_AlwI"/>
</dbReference>
<proteinExistence type="predicted"/>